<dbReference type="Proteomes" id="UP000202993">
    <property type="component" value="Segment"/>
</dbReference>
<accession>A0A0N7IRA0</accession>
<evidence type="ECO:0000313" key="2">
    <source>
        <dbReference type="Proteomes" id="UP000202993"/>
    </source>
</evidence>
<dbReference type="GeneID" id="26635273"/>
<dbReference type="OrthoDB" id="36352at10239"/>
<protein>
    <submittedName>
        <fullName evidence="1">Repressor</fullName>
    </submittedName>
</protein>
<organism evidence="1 2">
    <name type="scientific">Lactobacillus phage iLp1308</name>
    <dbReference type="NCBI Taxonomy" id="1739611"/>
    <lineage>
        <taxon>Viruses</taxon>
        <taxon>Duplodnaviria</taxon>
        <taxon>Heunggongvirae</taxon>
        <taxon>Uroviricota</taxon>
        <taxon>Caudoviricetes</taxon>
        <taxon>Colunavirus</taxon>
        <taxon>Colunavirus iLp1308</taxon>
    </lineage>
</organism>
<dbReference type="EMBL" id="KR905070">
    <property type="protein sequence ID" value="ALJ97926.1"/>
    <property type="molecule type" value="Genomic_DNA"/>
</dbReference>
<reference evidence="1 2" key="1">
    <citation type="journal article" date="2016" name="Appl. Environ. Microbiol.">
        <title>Genomic Diversity of Phages Infecting Probiotic Strains of Lactobacillus paracasei.</title>
        <authorList>
            <person name="Mercanti D.J."/>
            <person name="Rousseau G.M."/>
            <person name="Capra M.L."/>
            <person name="Quiberoni A."/>
            <person name="Tremblay D.M."/>
            <person name="Labrie S.J."/>
            <person name="Moineau S."/>
        </authorList>
    </citation>
    <scope>NUCLEOTIDE SEQUENCE [LARGE SCALE GENOMIC DNA]</scope>
</reference>
<dbReference type="RefSeq" id="YP_009208870.1">
    <property type="nucleotide sequence ID" value="NC_028911.1"/>
</dbReference>
<proteinExistence type="predicted"/>
<gene>
    <name evidence="1" type="ORF">iLP1308_34</name>
</gene>
<name>A0A0N7IRA0_9CAUD</name>
<sequence length="75" mass="8490">MNKNKLLGTIKLKGLTVKAVLKRVNDDGINLTSSTFYKGLRDERPFKTNEIKALAKVIPLTRSETMDIFFTTEES</sequence>
<evidence type="ECO:0000313" key="1">
    <source>
        <dbReference type="EMBL" id="ALJ97926.1"/>
    </source>
</evidence>
<dbReference type="KEGG" id="vg:26635273"/>
<keyword evidence="2" id="KW-1185">Reference proteome</keyword>